<keyword evidence="2" id="KW-0812">Transmembrane</keyword>
<name>A0A4T0FGH0_9BASI</name>
<sequence>MTRGGESAPNATASTSTEKKKGSSGLSATTVAGITVLAFAAVSISTGATIWRANRARSKARQAVVDFRSNYHIEKRPAPLPVQRLESVGVDGAQEKEMNMEMAAEKVHHQHFHDPDAQHFTYGDAGKALLIATAGVSAVFGGAGWYAINKMELSDIQDTKTKLNAFVRTRFKTLYDSIHKFDGTEEDIPDDADARELARQWYGEEDEEGKRAV</sequence>
<keyword evidence="4" id="KW-1185">Reference proteome</keyword>
<evidence type="ECO:0000313" key="3">
    <source>
        <dbReference type="EMBL" id="TIA87402.1"/>
    </source>
</evidence>
<dbReference type="OrthoDB" id="3360826at2759"/>
<evidence type="ECO:0000313" key="4">
    <source>
        <dbReference type="Proteomes" id="UP000310189"/>
    </source>
</evidence>
<evidence type="ECO:0000256" key="2">
    <source>
        <dbReference type="SAM" id="Phobius"/>
    </source>
</evidence>
<feature type="region of interest" description="Disordered" evidence="1">
    <location>
        <begin position="185"/>
        <end position="213"/>
    </location>
</feature>
<comment type="caution">
    <text evidence="3">The sequence shown here is derived from an EMBL/GenBank/DDBJ whole genome shotgun (WGS) entry which is preliminary data.</text>
</comment>
<evidence type="ECO:0000256" key="1">
    <source>
        <dbReference type="SAM" id="MobiDB-lite"/>
    </source>
</evidence>
<dbReference type="Proteomes" id="UP000310189">
    <property type="component" value="Unassembled WGS sequence"/>
</dbReference>
<reference evidence="3 4" key="1">
    <citation type="submission" date="2019-03" db="EMBL/GenBank/DDBJ databases">
        <title>Sequencing 23 genomes of Wallemia ichthyophaga.</title>
        <authorList>
            <person name="Gostincar C."/>
        </authorList>
    </citation>
    <scope>NUCLEOTIDE SEQUENCE [LARGE SCALE GENOMIC DNA]</scope>
    <source>
        <strain evidence="3 4">EXF-5753</strain>
    </source>
</reference>
<organism evidence="3 4">
    <name type="scientific">Wallemia hederae</name>
    <dbReference type="NCBI Taxonomy" id="1540922"/>
    <lineage>
        <taxon>Eukaryota</taxon>
        <taxon>Fungi</taxon>
        <taxon>Dikarya</taxon>
        <taxon>Basidiomycota</taxon>
        <taxon>Wallemiomycotina</taxon>
        <taxon>Wallemiomycetes</taxon>
        <taxon>Wallemiales</taxon>
        <taxon>Wallemiaceae</taxon>
        <taxon>Wallemia</taxon>
    </lineage>
</organism>
<dbReference type="EMBL" id="SPNW01000056">
    <property type="protein sequence ID" value="TIA87402.1"/>
    <property type="molecule type" value="Genomic_DNA"/>
</dbReference>
<keyword evidence="2" id="KW-0472">Membrane</keyword>
<proteinExistence type="predicted"/>
<keyword evidence="2" id="KW-1133">Transmembrane helix</keyword>
<feature type="region of interest" description="Disordered" evidence="1">
    <location>
        <begin position="1"/>
        <end position="25"/>
    </location>
</feature>
<feature type="transmembrane region" description="Helical" evidence="2">
    <location>
        <begin position="128"/>
        <end position="148"/>
    </location>
</feature>
<feature type="transmembrane region" description="Helical" evidence="2">
    <location>
        <begin position="31"/>
        <end position="51"/>
    </location>
</feature>
<dbReference type="AlphaFoldDB" id="A0A4T0FGH0"/>
<gene>
    <name evidence="3" type="ORF">E3P99_03192</name>
</gene>
<protein>
    <submittedName>
        <fullName evidence="3">Uncharacterized protein</fullName>
    </submittedName>
</protein>
<accession>A0A4T0FGH0</accession>